<dbReference type="EMBL" id="CP020919">
    <property type="protein sequence ID" value="AWG25257.1"/>
    <property type="molecule type" value="Genomic_DNA"/>
</dbReference>
<gene>
    <name evidence="1" type="ORF">FK004_08425</name>
</gene>
<accession>A0A2S1LNB8</accession>
<proteinExistence type="predicted"/>
<evidence type="ECO:0000313" key="2">
    <source>
        <dbReference type="Proteomes" id="UP000244677"/>
    </source>
</evidence>
<dbReference type="KEGG" id="fki:FK004_08425"/>
<keyword evidence="2" id="KW-1185">Reference proteome</keyword>
<protein>
    <recommendedName>
        <fullName evidence="3">Lipocalin-like domain-containing protein</fullName>
    </recommendedName>
</protein>
<evidence type="ECO:0000313" key="1">
    <source>
        <dbReference type="EMBL" id="AWG25257.1"/>
    </source>
</evidence>
<dbReference type="AlphaFoldDB" id="A0A2S1LNB8"/>
<dbReference type="RefSeq" id="WP_108736860.1">
    <property type="nucleotide sequence ID" value="NZ_CP020919.1"/>
</dbReference>
<dbReference type="Proteomes" id="UP000244677">
    <property type="component" value="Chromosome"/>
</dbReference>
<sequence>MKSILKLTLSTIILFSLISCEKKTEASQLNGTWELRHVAGIQVAGVNPDFKAGNGNTYKFEGETFEKYSDGKKVDSGTFVLAPEQDVPVNNTKANYSITFNKGEKQLANLSGKTLVLFNGIIAADGTESTFEKQ</sequence>
<organism evidence="1 2">
    <name type="scientific">Flavobacterium kingsejongi</name>
    <dbReference type="NCBI Taxonomy" id="1678728"/>
    <lineage>
        <taxon>Bacteria</taxon>
        <taxon>Pseudomonadati</taxon>
        <taxon>Bacteroidota</taxon>
        <taxon>Flavobacteriia</taxon>
        <taxon>Flavobacteriales</taxon>
        <taxon>Flavobacteriaceae</taxon>
        <taxon>Flavobacterium</taxon>
    </lineage>
</organism>
<evidence type="ECO:0008006" key="3">
    <source>
        <dbReference type="Google" id="ProtNLM"/>
    </source>
</evidence>
<name>A0A2S1LNB8_9FLAO</name>
<dbReference type="OrthoDB" id="1359047at2"/>
<dbReference type="PROSITE" id="PS51257">
    <property type="entry name" value="PROKAR_LIPOPROTEIN"/>
    <property type="match status" value="1"/>
</dbReference>
<reference evidence="1 2" key="1">
    <citation type="submission" date="2017-04" db="EMBL/GenBank/DDBJ databases">
        <title>Complete genome sequence of Flavobacterium kingsejong AJ004.</title>
        <authorList>
            <person name="Lee P.C."/>
        </authorList>
    </citation>
    <scope>NUCLEOTIDE SEQUENCE [LARGE SCALE GENOMIC DNA]</scope>
    <source>
        <strain evidence="1 2">AJ004</strain>
    </source>
</reference>